<dbReference type="InterPro" id="IPR009923">
    <property type="entry name" value="Dodecin"/>
</dbReference>
<reference evidence="1" key="1">
    <citation type="journal article" date="2014" name="Front. Microbiol.">
        <title>High frequency of phylogenetically diverse reductive dehalogenase-homologous genes in deep subseafloor sedimentary metagenomes.</title>
        <authorList>
            <person name="Kawai M."/>
            <person name="Futagami T."/>
            <person name="Toyoda A."/>
            <person name="Takaki Y."/>
            <person name="Nishi S."/>
            <person name="Hori S."/>
            <person name="Arai W."/>
            <person name="Tsubouchi T."/>
            <person name="Morono Y."/>
            <person name="Uchiyama I."/>
            <person name="Ito T."/>
            <person name="Fujiyama A."/>
            <person name="Inagaki F."/>
            <person name="Takami H."/>
        </authorList>
    </citation>
    <scope>NUCLEOTIDE SEQUENCE</scope>
    <source>
        <strain evidence="1">Expedition CK06-06</strain>
    </source>
</reference>
<evidence type="ECO:0008006" key="2">
    <source>
        <dbReference type="Google" id="ProtNLM"/>
    </source>
</evidence>
<gene>
    <name evidence="1" type="ORF">S01H4_15371</name>
</gene>
<dbReference type="Pfam" id="PF07311">
    <property type="entry name" value="Dodecin"/>
    <property type="match status" value="1"/>
</dbReference>
<accession>X0ZHU1</accession>
<protein>
    <recommendedName>
        <fullName evidence="2">Transporter</fullName>
    </recommendedName>
</protein>
<comment type="caution">
    <text evidence="1">The sequence shown here is derived from an EMBL/GenBank/DDBJ whole genome shotgun (WGS) entry which is preliminary data.</text>
</comment>
<dbReference type="Gene3D" id="3.30.1660.10">
    <property type="entry name" value="Flavin-binding protein dodecin"/>
    <property type="match status" value="1"/>
</dbReference>
<dbReference type="PANTHER" id="PTHR39324:SF1">
    <property type="entry name" value="CALCIUM DODECIN"/>
    <property type="match status" value="1"/>
</dbReference>
<dbReference type="AlphaFoldDB" id="X0ZHU1"/>
<evidence type="ECO:0000313" key="1">
    <source>
        <dbReference type="EMBL" id="GAG68914.1"/>
    </source>
</evidence>
<dbReference type="InterPro" id="IPR036694">
    <property type="entry name" value="Dodecin-like_sf"/>
</dbReference>
<proteinExistence type="predicted"/>
<dbReference type="SUPFAM" id="SSF89807">
    <property type="entry name" value="Dodecin-like"/>
    <property type="match status" value="1"/>
</dbReference>
<name>X0ZHU1_9ZZZZ</name>
<dbReference type="PANTHER" id="PTHR39324">
    <property type="entry name" value="CALCIUM DODECIN"/>
    <property type="match status" value="1"/>
</dbReference>
<dbReference type="EMBL" id="BART01006737">
    <property type="protein sequence ID" value="GAG68914.1"/>
    <property type="molecule type" value="Genomic_DNA"/>
</dbReference>
<sequence>MGSVYKIVEIVGTSEKSWEDAARVAVETASKSIKELRIAEVKKLDIKVEKDGRITFRTKLDISFKYIK</sequence>
<organism evidence="1">
    <name type="scientific">marine sediment metagenome</name>
    <dbReference type="NCBI Taxonomy" id="412755"/>
    <lineage>
        <taxon>unclassified sequences</taxon>
        <taxon>metagenomes</taxon>
        <taxon>ecological metagenomes</taxon>
    </lineage>
</organism>
<dbReference type="InterPro" id="IPR025543">
    <property type="entry name" value="Dodecin-like"/>
</dbReference>